<feature type="region of interest" description="C-terminal hotdog fold" evidence="6">
    <location>
        <begin position="1118"/>
        <end position="1265"/>
    </location>
</feature>
<accession>A0A949N4E2</accession>
<dbReference type="PANTHER" id="PTHR43775">
    <property type="entry name" value="FATTY ACID SYNTHASE"/>
    <property type="match status" value="1"/>
</dbReference>
<dbReference type="FunFam" id="3.40.366.10:FF:000002">
    <property type="entry name" value="Probable polyketide synthase 2"/>
    <property type="match status" value="1"/>
</dbReference>
<dbReference type="InterPro" id="IPR057326">
    <property type="entry name" value="KR_dom"/>
</dbReference>
<evidence type="ECO:0000256" key="6">
    <source>
        <dbReference type="PROSITE-ProRule" id="PRU01363"/>
    </source>
</evidence>
<dbReference type="InterPro" id="IPR020806">
    <property type="entry name" value="PKS_PP-bd"/>
</dbReference>
<keyword evidence="4" id="KW-0511">Multifunctional enzyme</keyword>
<dbReference type="SMART" id="SM00823">
    <property type="entry name" value="PKS_PP"/>
    <property type="match status" value="1"/>
</dbReference>
<dbReference type="GO" id="GO:0017000">
    <property type="term" value="P:antibiotic biosynthetic process"/>
    <property type="evidence" value="ECO:0007669"/>
    <property type="project" value="UniProtKB-ARBA"/>
</dbReference>
<evidence type="ECO:0000259" key="8">
    <source>
        <dbReference type="PROSITE" id="PS50075"/>
    </source>
</evidence>
<evidence type="ECO:0000256" key="2">
    <source>
        <dbReference type="ARBA" id="ARBA00022553"/>
    </source>
</evidence>
<dbReference type="GO" id="GO:0004315">
    <property type="term" value="F:3-oxoacyl-[acyl-carrier-protein] synthase activity"/>
    <property type="evidence" value="ECO:0007669"/>
    <property type="project" value="InterPro"/>
</dbReference>
<dbReference type="EMBL" id="JAELVF020000001">
    <property type="protein sequence ID" value="MBU7597829.1"/>
    <property type="molecule type" value="Genomic_DNA"/>
</dbReference>
<reference evidence="11" key="1">
    <citation type="submission" date="2021-06" db="EMBL/GenBank/DDBJ databases">
        <title>Sequencing of actinobacteria type strains.</title>
        <authorList>
            <person name="Nguyen G.-S."/>
            <person name="Wentzel A."/>
        </authorList>
    </citation>
    <scope>NUCLEOTIDE SEQUENCE</scope>
    <source>
        <strain evidence="11">P38-E01</strain>
    </source>
</reference>
<dbReference type="GO" id="GO:0031177">
    <property type="term" value="F:phosphopantetheine binding"/>
    <property type="evidence" value="ECO:0007669"/>
    <property type="project" value="InterPro"/>
</dbReference>
<dbReference type="SMART" id="SM00829">
    <property type="entry name" value="PKS_ER"/>
    <property type="match status" value="1"/>
</dbReference>
<organism evidence="11 12">
    <name type="scientific">Streptomyces tardus</name>
    <dbReference type="NCBI Taxonomy" id="2780544"/>
    <lineage>
        <taxon>Bacteria</taxon>
        <taxon>Bacillati</taxon>
        <taxon>Actinomycetota</taxon>
        <taxon>Actinomycetes</taxon>
        <taxon>Kitasatosporales</taxon>
        <taxon>Streptomycetaceae</taxon>
        <taxon>Streptomyces</taxon>
    </lineage>
</organism>
<dbReference type="SMART" id="SM00822">
    <property type="entry name" value="PKS_KR"/>
    <property type="match status" value="1"/>
</dbReference>
<dbReference type="Pfam" id="PF22621">
    <property type="entry name" value="CurL-like_PKS_C"/>
    <property type="match status" value="1"/>
</dbReference>
<dbReference type="SMART" id="SM00826">
    <property type="entry name" value="PKS_DH"/>
    <property type="match status" value="1"/>
</dbReference>
<dbReference type="InterPro" id="IPR020807">
    <property type="entry name" value="PKS_DH"/>
</dbReference>
<dbReference type="InterPro" id="IPR014031">
    <property type="entry name" value="Ketoacyl_synth_C"/>
</dbReference>
<dbReference type="RefSeq" id="WP_216814913.1">
    <property type="nucleotide sequence ID" value="NZ_JAELVF020000001.1"/>
</dbReference>
<feature type="domain" description="Carrier" evidence="8">
    <location>
        <begin position="1987"/>
        <end position="2062"/>
    </location>
</feature>
<dbReference type="GO" id="GO:0016491">
    <property type="term" value="F:oxidoreductase activity"/>
    <property type="evidence" value="ECO:0007669"/>
    <property type="project" value="InterPro"/>
</dbReference>
<dbReference type="InterPro" id="IPR049900">
    <property type="entry name" value="PKS_mFAS_DH"/>
</dbReference>
<sequence>MSEGQHQPDHGSPERTLDAYLREVAGPARAEQADADELLKRKYEPIAVVGIGLRFPGGNDSLDEFDDFLRTGGSGIVPLPEDRWNVEQFTPEDPADPEEKGRIRTSGGGFLDRIDLFDAPFFNISPKEAQYIDPQQRMVLETAWKALEHANIDPTALRRGNGGVYIGASSIDYALELDALPYDQLDGLLASGITMFPLSGRLSYFLGWRGPSVSVDTACSSSLAALHMAAQGLRNGETDIALCGGVNALHHPRIPVMFSHANMLAPDGLCKTFDESADGYVRAEGCGILVLKRLSDATRDGDDVLAVIRGTAVGQDGDSAGLTVPNGVAQEAVMRRALEAALLEPADIQYVEAHGTGTPLGDPIELGAINDAFASGHSKDSPLLVGSVKTNLGHMEPASGVVGLIKAVLQLRSGTVYPHLNLDNPSGRIPWDVYAVKVPKECTPYPAGIRRALVNSFGFAGTIGAAVLEEAPRLADAQRPAAAAPAAAATDAQRPAADAIAAARPPADGTPDATPAAAPPRLFALSAKSDAALTAQLARYRELLDARPDLDLDALCFTAQTGRAHFSHRVAHPFTDRDDLLAHLDEEAAKEKRPAAPRIRRTAFLFTGQGSQYPGMGAALYQRHPVFRALVDECDALFAPLIGRSVRELVTSHDVTAEDLGETAHTQPALFTLEYALAGLWTSWGVRPQALIGHSIGEVVAAAVAGLFTLPDAVTLVAARSRLMQSVRADGTMAAVSAPAEDVEPLLADHPELALAAVNAPDQCVISGARASVDEVCAGLVEQGVRVSPLTVSHAFHSPQMAEVFDEFRAAIAGVSFHEPKITLISNVTGRPARLAQIGNADYWVRHIGEPVRFMDGIRAVAKRGRHALIEIGPSTALTALAKRCVPADDHLWLPSLQKRLPDGSVLLRSLADYYTAGLTVGWDGYQGAHAPNRVTLPTYAFQRRRHWLPVALPSADNAGAAGPATHPLLGTATDPEADRFAAGTREFTAVLGARRLPALAGYRTPAGAELPPGAHVELLLALQDAVYGRTDAAVRALRLHRPLRLPEESDTAATVELRTRLVPLPDSGAEVQVEILSGHGEQEILHADALLDLRPSQTGDLATRKLLRAEAEAVEVLETVDGVDVYTDLTAAGHEFGARLGTLEQVTRYRGGLLTGELSVPPAGALDQLPLAALSGALHALTVTDHGAPALAPVRFGAIRLYKKPRADRLRVLARIRENAGARSGSDPRADGRRIADLLLMEGDQPVALFADVELARAQEPDRQRNFLHRLRWLRRAAVPVEGAPGAERHAVAVLPADAPARGPLAERAAAAGARLSTAQDTAALRAALRDPSVTEVVWFWRPGEQRETGGPASAATLRAECEDNYRRLLETVAALADAAGRAPRLWLVTERAQWLPDDLPGTGEQLAAGTLWGFGHTLLNEYPQYRPTLVDLPAGGDPGGLVAEWAAPQEGEFQIAFRDGSRHVRRLLPGDRSPDWPGGFELRPSAAGEHAEIVPVPAADRPPLAGEVQVRVYVAGLSAADVRRSSEGEDTVLGTGASGVVLAVGEGVGLPVGSQVLLRTGGTLRRTVTVPAGEVSPVPAGTPLTEAAAALAAELDAAELDAAELDAAELDAPQPSPPGADLNGPDRPAGELPGAGGDARSDVVCYGLEETDEALAAVARGAAPGTVVVCLHPVAEPGRRPEAAADGPARTPAPDGDENVGVRPDRLYLITGGLGGLGLVTARKLVDLGARHLALVSRGGRATPEAAPVLAELEQRAEVRLLRADVSLPEDVKRLTAELGEIAASGCPVGGIVHAAGAIGKSLVSNLTWEEIDTQFGPKVYGGWLLHEAAESFPELDFFISYSSIAAVVGGATQAHYAGASAFLDGLTEWRARKGLPATSANWGAWAAVGMSARLDDSLGKEIVRGGIAFFSPSRALRTLDRMWREGAVRRVVGEVDWNRFTQLSPVDNRLYARLVAPGTGGDAEGGDALDVAALVALPGRERGAAIAGVVTERVAATLRMAPDDPLDPTAEFVSLGLDSLMGMEVKSGLEKAFGLALPASLVFDHPSVQQLSDFLESQLVPQEAAA</sequence>
<feature type="region of interest" description="Disordered" evidence="7">
    <location>
        <begin position="485"/>
        <end position="518"/>
    </location>
</feature>
<dbReference type="Pfam" id="PF00698">
    <property type="entry name" value="Acyl_transf_1"/>
    <property type="match status" value="1"/>
</dbReference>
<keyword evidence="2" id="KW-0597">Phosphoprotein</keyword>
<feature type="domain" description="Ketosynthase family 3 (KS3)" evidence="9">
    <location>
        <begin position="43"/>
        <end position="470"/>
    </location>
</feature>
<dbReference type="SMART" id="SM00825">
    <property type="entry name" value="PKS_KS"/>
    <property type="match status" value="1"/>
</dbReference>
<keyword evidence="3" id="KW-0808">Transferase</keyword>
<feature type="region of interest" description="Disordered" evidence="7">
    <location>
        <begin position="1680"/>
        <end position="1702"/>
    </location>
</feature>
<comment type="caution">
    <text evidence="11">The sequence shown here is derived from an EMBL/GenBank/DDBJ whole genome shotgun (WGS) entry which is preliminary data.</text>
</comment>
<evidence type="ECO:0000259" key="10">
    <source>
        <dbReference type="PROSITE" id="PS52019"/>
    </source>
</evidence>
<evidence type="ECO:0000256" key="5">
    <source>
        <dbReference type="ARBA" id="ARBA00023315"/>
    </source>
</evidence>
<evidence type="ECO:0000256" key="1">
    <source>
        <dbReference type="ARBA" id="ARBA00022450"/>
    </source>
</evidence>
<comment type="caution">
    <text evidence="6">Lacks conserved residue(s) required for the propagation of feature annotation.</text>
</comment>
<dbReference type="Proteomes" id="UP000694501">
    <property type="component" value="Unassembled WGS sequence"/>
</dbReference>
<dbReference type="PROSITE" id="PS52019">
    <property type="entry name" value="PKS_MFAS_DH"/>
    <property type="match status" value="1"/>
</dbReference>
<feature type="region of interest" description="N-terminal hotdog fold" evidence="6">
    <location>
        <begin position="967"/>
        <end position="1099"/>
    </location>
</feature>
<name>A0A949N4E2_9ACTN</name>
<keyword evidence="5" id="KW-0012">Acyltransferase</keyword>
<dbReference type="GO" id="GO:0006633">
    <property type="term" value="P:fatty acid biosynthetic process"/>
    <property type="evidence" value="ECO:0007669"/>
    <property type="project" value="InterPro"/>
</dbReference>
<dbReference type="InterPro" id="IPR014030">
    <property type="entry name" value="Ketoacyl_synth_N"/>
</dbReference>
<dbReference type="InterPro" id="IPR009081">
    <property type="entry name" value="PP-bd_ACP"/>
</dbReference>
<evidence type="ECO:0000256" key="7">
    <source>
        <dbReference type="SAM" id="MobiDB-lite"/>
    </source>
</evidence>
<dbReference type="SMART" id="SM00827">
    <property type="entry name" value="PKS_AT"/>
    <property type="match status" value="1"/>
</dbReference>
<evidence type="ECO:0000313" key="11">
    <source>
        <dbReference type="EMBL" id="MBU7597829.1"/>
    </source>
</evidence>
<dbReference type="PROSITE" id="PS52004">
    <property type="entry name" value="KS3_2"/>
    <property type="match status" value="1"/>
</dbReference>
<keyword evidence="1" id="KW-0596">Phosphopantetheine</keyword>
<dbReference type="PANTHER" id="PTHR43775:SF37">
    <property type="entry name" value="SI:DKEY-61P9.11"/>
    <property type="match status" value="1"/>
</dbReference>
<gene>
    <name evidence="11" type="ORF">JGS22_009415</name>
</gene>
<dbReference type="Pfam" id="PF21089">
    <property type="entry name" value="PKS_DH_N"/>
    <property type="match status" value="1"/>
</dbReference>
<dbReference type="InterPro" id="IPR049552">
    <property type="entry name" value="PKS_DH_N"/>
</dbReference>
<dbReference type="PROSITE" id="PS50075">
    <property type="entry name" value="CARRIER"/>
    <property type="match status" value="1"/>
</dbReference>
<dbReference type="CDD" id="cd00833">
    <property type="entry name" value="PKS"/>
    <property type="match status" value="1"/>
</dbReference>
<evidence type="ECO:0000256" key="3">
    <source>
        <dbReference type="ARBA" id="ARBA00022679"/>
    </source>
</evidence>
<evidence type="ECO:0000256" key="4">
    <source>
        <dbReference type="ARBA" id="ARBA00023268"/>
    </source>
</evidence>
<keyword evidence="12" id="KW-1185">Reference proteome</keyword>
<dbReference type="Pfam" id="PF08659">
    <property type="entry name" value="KR"/>
    <property type="match status" value="1"/>
</dbReference>
<dbReference type="PROSITE" id="PS00606">
    <property type="entry name" value="KS3_1"/>
    <property type="match status" value="1"/>
</dbReference>
<dbReference type="InterPro" id="IPR014043">
    <property type="entry name" value="Acyl_transferase_dom"/>
</dbReference>
<dbReference type="InterPro" id="IPR050091">
    <property type="entry name" value="PKS_NRPS_Biosynth_Enz"/>
</dbReference>
<proteinExistence type="predicted"/>
<dbReference type="Pfam" id="PF00550">
    <property type="entry name" value="PP-binding"/>
    <property type="match status" value="1"/>
</dbReference>
<dbReference type="SMART" id="SM01294">
    <property type="entry name" value="PKS_PP_betabranch"/>
    <property type="match status" value="1"/>
</dbReference>
<dbReference type="GO" id="GO:0004312">
    <property type="term" value="F:fatty acid synthase activity"/>
    <property type="evidence" value="ECO:0007669"/>
    <property type="project" value="TreeGrafter"/>
</dbReference>
<evidence type="ECO:0000313" key="12">
    <source>
        <dbReference type="Proteomes" id="UP000694501"/>
    </source>
</evidence>
<dbReference type="Pfam" id="PF00109">
    <property type="entry name" value="ketoacyl-synt"/>
    <property type="match status" value="1"/>
</dbReference>
<dbReference type="InterPro" id="IPR013968">
    <property type="entry name" value="PKS_KR"/>
</dbReference>
<dbReference type="InterPro" id="IPR020843">
    <property type="entry name" value="ER"/>
</dbReference>
<dbReference type="Pfam" id="PF02801">
    <property type="entry name" value="Ketoacyl-synt_C"/>
    <property type="match status" value="1"/>
</dbReference>
<dbReference type="InterPro" id="IPR020841">
    <property type="entry name" value="PKS_Beta-ketoAc_synthase_dom"/>
</dbReference>
<dbReference type="InterPro" id="IPR018201">
    <property type="entry name" value="Ketoacyl_synth_AS"/>
</dbReference>
<evidence type="ECO:0000259" key="9">
    <source>
        <dbReference type="PROSITE" id="PS52004"/>
    </source>
</evidence>
<protein>
    <submittedName>
        <fullName evidence="11">SDR family oxidoreductase</fullName>
    </submittedName>
</protein>
<feature type="domain" description="PKS/mFAS DH" evidence="10">
    <location>
        <begin position="967"/>
        <end position="1265"/>
    </location>
</feature>
<feature type="region of interest" description="Disordered" evidence="7">
    <location>
        <begin position="1612"/>
        <end position="1638"/>
    </location>
</feature>